<dbReference type="InterPro" id="IPR009057">
    <property type="entry name" value="Homeodomain-like_sf"/>
</dbReference>
<dbReference type="InterPro" id="IPR036271">
    <property type="entry name" value="Tet_transcr_reg_TetR-rel_C_sf"/>
</dbReference>
<feature type="domain" description="HTH tetR-type" evidence="4">
    <location>
        <begin position="25"/>
        <end position="85"/>
    </location>
</feature>
<dbReference type="Proteomes" id="UP000253303">
    <property type="component" value="Unassembled WGS sequence"/>
</dbReference>
<evidence type="ECO:0000313" key="5">
    <source>
        <dbReference type="EMBL" id="RBQ18672.1"/>
    </source>
</evidence>
<dbReference type="OrthoDB" id="5242390at2"/>
<dbReference type="PANTHER" id="PTHR30055">
    <property type="entry name" value="HTH-TYPE TRANSCRIPTIONAL REGULATOR RUTR"/>
    <property type="match status" value="1"/>
</dbReference>
<dbReference type="InterPro" id="IPR041669">
    <property type="entry name" value="TetR_C_15"/>
</dbReference>
<reference evidence="5 6" key="1">
    <citation type="submission" date="2018-06" db="EMBL/GenBank/DDBJ databases">
        <title>Sphaerisporangium craniellae sp. nov., isolated from a marine sponge in the South China Sea.</title>
        <authorList>
            <person name="Li L."/>
        </authorList>
    </citation>
    <scope>NUCLEOTIDE SEQUENCE [LARGE SCALE GENOMIC DNA]</scope>
    <source>
        <strain evidence="5 6">LHW63015</strain>
    </source>
</reference>
<sequence length="227" mass="25347">MTRRYAVSGRPRLEPRKQPRQARAELTRQRILRAAARVFAEYGYAAGTTNRIAERARVSIGSLYQYYPNKDAILAELMTGHLQAGMARSRRDQAEEPPGDIEAIMRVLVRAAIENHLDDPQLLRVMIEQAPRTPDLVKKVHEYHNADVAHAQTLLRGHPDVRVGDVDLAARIIVTTIELVVHQLTATHDLVGQPIDLARFEDELVAMFTRYLTAAPPAVAPAGDMGH</sequence>
<feature type="region of interest" description="Disordered" evidence="3">
    <location>
        <begin position="1"/>
        <end position="25"/>
    </location>
</feature>
<dbReference type="Gene3D" id="1.10.357.10">
    <property type="entry name" value="Tetracycline Repressor, domain 2"/>
    <property type="match status" value="1"/>
</dbReference>
<dbReference type="PRINTS" id="PR00455">
    <property type="entry name" value="HTHTETR"/>
</dbReference>
<dbReference type="AlphaFoldDB" id="A0A366LZS4"/>
<gene>
    <name evidence="5" type="ORF">DP939_19520</name>
</gene>
<dbReference type="PROSITE" id="PS50977">
    <property type="entry name" value="HTH_TETR_2"/>
    <property type="match status" value="1"/>
</dbReference>
<feature type="DNA-binding region" description="H-T-H motif" evidence="2">
    <location>
        <begin position="48"/>
        <end position="67"/>
    </location>
</feature>
<accession>A0A366LZS4</accession>
<feature type="compositionally biased region" description="Basic and acidic residues" evidence="3">
    <location>
        <begin position="11"/>
        <end position="25"/>
    </location>
</feature>
<name>A0A366LZS4_9ACTN</name>
<evidence type="ECO:0000256" key="3">
    <source>
        <dbReference type="SAM" id="MobiDB-lite"/>
    </source>
</evidence>
<dbReference type="SUPFAM" id="SSF48498">
    <property type="entry name" value="Tetracyclin repressor-like, C-terminal domain"/>
    <property type="match status" value="1"/>
</dbReference>
<dbReference type="InterPro" id="IPR001647">
    <property type="entry name" value="HTH_TetR"/>
</dbReference>
<dbReference type="GO" id="GO:0000976">
    <property type="term" value="F:transcription cis-regulatory region binding"/>
    <property type="evidence" value="ECO:0007669"/>
    <property type="project" value="TreeGrafter"/>
</dbReference>
<dbReference type="GO" id="GO:0003700">
    <property type="term" value="F:DNA-binding transcription factor activity"/>
    <property type="evidence" value="ECO:0007669"/>
    <property type="project" value="TreeGrafter"/>
</dbReference>
<dbReference type="Pfam" id="PF00440">
    <property type="entry name" value="TetR_N"/>
    <property type="match status" value="1"/>
</dbReference>
<comment type="caution">
    <text evidence="5">The sequence shown here is derived from an EMBL/GenBank/DDBJ whole genome shotgun (WGS) entry which is preliminary data.</text>
</comment>
<evidence type="ECO:0000313" key="6">
    <source>
        <dbReference type="Proteomes" id="UP000253303"/>
    </source>
</evidence>
<evidence type="ECO:0000256" key="2">
    <source>
        <dbReference type="PROSITE-ProRule" id="PRU00335"/>
    </source>
</evidence>
<proteinExistence type="predicted"/>
<dbReference type="InterPro" id="IPR050109">
    <property type="entry name" value="HTH-type_TetR-like_transc_reg"/>
</dbReference>
<evidence type="ECO:0000256" key="1">
    <source>
        <dbReference type="ARBA" id="ARBA00023125"/>
    </source>
</evidence>
<dbReference type="EMBL" id="QMEY01000007">
    <property type="protein sequence ID" value="RBQ18672.1"/>
    <property type="molecule type" value="Genomic_DNA"/>
</dbReference>
<keyword evidence="6" id="KW-1185">Reference proteome</keyword>
<keyword evidence="1 2" id="KW-0238">DNA-binding</keyword>
<organism evidence="5 6">
    <name type="scientific">Spongiactinospora rosea</name>
    <dbReference type="NCBI Taxonomy" id="2248750"/>
    <lineage>
        <taxon>Bacteria</taxon>
        <taxon>Bacillati</taxon>
        <taxon>Actinomycetota</taxon>
        <taxon>Actinomycetes</taxon>
        <taxon>Streptosporangiales</taxon>
        <taxon>Streptosporangiaceae</taxon>
        <taxon>Spongiactinospora</taxon>
    </lineage>
</organism>
<evidence type="ECO:0000259" key="4">
    <source>
        <dbReference type="PROSITE" id="PS50977"/>
    </source>
</evidence>
<dbReference type="PANTHER" id="PTHR30055:SF201">
    <property type="entry name" value="TRANSCRIPTIONAL REGULATORY PROTEIN"/>
    <property type="match status" value="1"/>
</dbReference>
<protein>
    <submittedName>
        <fullName evidence="5">TetR/AcrR family transcriptional regulator</fullName>
    </submittedName>
</protein>
<dbReference type="Pfam" id="PF17918">
    <property type="entry name" value="TetR_C_15"/>
    <property type="match status" value="1"/>
</dbReference>
<dbReference type="SUPFAM" id="SSF46689">
    <property type="entry name" value="Homeodomain-like"/>
    <property type="match status" value="1"/>
</dbReference>